<proteinExistence type="predicted"/>
<feature type="region of interest" description="Disordered" evidence="1">
    <location>
        <begin position="134"/>
        <end position="158"/>
    </location>
</feature>
<organism evidence="2 3">
    <name type="scientific">Microthyrium microscopicum</name>
    <dbReference type="NCBI Taxonomy" id="703497"/>
    <lineage>
        <taxon>Eukaryota</taxon>
        <taxon>Fungi</taxon>
        <taxon>Dikarya</taxon>
        <taxon>Ascomycota</taxon>
        <taxon>Pezizomycotina</taxon>
        <taxon>Dothideomycetes</taxon>
        <taxon>Dothideomycetes incertae sedis</taxon>
        <taxon>Microthyriales</taxon>
        <taxon>Microthyriaceae</taxon>
        <taxon>Microthyrium</taxon>
    </lineage>
</organism>
<protein>
    <submittedName>
        <fullName evidence="2">Uncharacterized protein</fullName>
    </submittedName>
</protein>
<reference evidence="2" key="1">
    <citation type="journal article" date="2020" name="Stud. Mycol.">
        <title>101 Dothideomycetes genomes: a test case for predicting lifestyles and emergence of pathogens.</title>
        <authorList>
            <person name="Haridas S."/>
            <person name="Albert R."/>
            <person name="Binder M."/>
            <person name="Bloem J."/>
            <person name="Labutti K."/>
            <person name="Salamov A."/>
            <person name="Andreopoulos B."/>
            <person name="Baker S."/>
            <person name="Barry K."/>
            <person name="Bills G."/>
            <person name="Bluhm B."/>
            <person name="Cannon C."/>
            <person name="Castanera R."/>
            <person name="Culley D."/>
            <person name="Daum C."/>
            <person name="Ezra D."/>
            <person name="Gonzalez J."/>
            <person name="Henrissat B."/>
            <person name="Kuo A."/>
            <person name="Liang C."/>
            <person name="Lipzen A."/>
            <person name="Lutzoni F."/>
            <person name="Magnuson J."/>
            <person name="Mondo S."/>
            <person name="Nolan M."/>
            <person name="Ohm R."/>
            <person name="Pangilinan J."/>
            <person name="Park H.-J."/>
            <person name="Ramirez L."/>
            <person name="Alfaro M."/>
            <person name="Sun H."/>
            <person name="Tritt A."/>
            <person name="Yoshinaga Y."/>
            <person name="Zwiers L.-H."/>
            <person name="Turgeon B."/>
            <person name="Goodwin S."/>
            <person name="Spatafora J."/>
            <person name="Crous P."/>
            <person name="Grigoriev I."/>
        </authorList>
    </citation>
    <scope>NUCLEOTIDE SEQUENCE</scope>
    <source>
        <strain evidence="2">CBS 115976</strain>
    </source>
</reference>
<evidence type="ECO:0000313" key="3">
    <source>
        <dbReference type="Proteomes" id="UP000799302"/>
    </source>
</evidence>
<dbReference type="EMBL" id="MU004234">
    <property type="protein sequence ID" value="KAF2670255.1"/>
    <property type="molecule type" value="Genomic_DNA"/>
</dbReference>
<gene>
    <name evidence="2" type="ORF">BT63DRAFT_232999</name>
</gene>
<evidence type="ECO:0000256" key="1">
    <source>
        <dbReference type="SAM" id="MobiDB-lite"/>
    </source>
</evidence>
<sequence>MAGEEQQETTESEELLVRWQTFRSSYLLRYWLLETGIYKQLIAQSSQCMLEAESNPRYWLIKTRILLMWIVDDWDAIEELRITAEHEWRQAIHDYRTRPFNEKEALYLNELRGDLDEMATVQFENVADAFLDKDDEDELKYEDQGTEEADEPSSPERQHAVEKALTVDNILGLDDPAGHTKSAVVEQGEDTDTVDHAATTATSRVNEIGKNLDSARAPTDKLSRKRFSQRKRPRAGESTGLTRSK</sequence>
<accession>A0A6A6UDB0</accession>
<feature type="compositionally biased region" description="Acidic residues" evidence="1">
    <location>
        <begin position="134"/>
        <end position="153"/>
    </location>
</feature>
<name>A0A6A6UDB0_9PEZI</name>
<feature type="region of interest" description="Disordered" evidence="1">
    <location>
        <begin position="200"/>
        <end position="245"/>
    </location>
</feature>
<evidence type="ECO:0000313" key="2">
    <source>
        <dbReference type="EMBL" id="KAF2670255.1"/>
    </source>
</evidence>
<dbReference type="AlphaFoldDB" id="A0A6A6UDB0"/>
<feature type="compositionally biased region" description="Basic residues" evidence="1">
    <location>
        <begin position="223"/>
        <end position="233"/>
    </location>
</feature>
<dbReference type="OrthoDB" id="3440281at2759"/>
<keyword evidence="3" id="KW-1185">Reference proteome</keyword>
<dbReference type="Proteomes" id="UP000799302">
    <property type="component" value="Unassembled WGS sequence"/>
</dbReference>